<proteinExistence type="predicted"/>
<dbReference type="Proteomes" id="UP001472677">
    <property type="component" value="Unassembled WGS sequence"/>
</dbReference>
<evidence type="ECO:0000313" key="2">
    <source>
        <dbReference type="Proteomes" id="UP001472677"/>
    </source>
</evidence>
<dbReference type="EMBL" id="JBBPBM010000010">
    <property type="protein sequence ID" value="KAK8564615.1"/>
    <property type="molecule type" value="Genomic_DNA"/>
</dbReference>
<protein>
    <recommendedName>
        <fullName evidence="3">Reverse transcriptase zinc-binding domain-containing protein</fullName>
    </recommendedName>
</protein>
<accession>A0ABR2ERE6</accession>
<comment type="caution">
    <text evidence="1">The sequence shown here is derived from an EMBL/GenBank/DDBJ whole genome shotgun (WGS) entry which is preliminary data.</text>
</comment>
<organism evidence="1 2">
    <name type="scientific">Hibiscus sabdariffa</name>
    <name type="common">roselle</name>
    <dbReference type="NCBI Taxonomy" id="183260"/>
    <lineage>
        <taxon>Eukaryota</taxon>
        <taxon>Viridiplantae</taxon>
        <taxon>Streptophyta</taxon>
        <taxon>Embryophyta</taxon>
        <taxon>Tracheophyta</taxon>
        <taxon>Spermatophyta</taxon>
        <taxon>Magnoliopsida</taxon>
        <taxon>eudicotyledons</taxon>
        <taxon>Gunneridae</taxon>
        <taxon>Pentapetalae</taxon>
        <taxon>rosids</taxon>
        <taxon>malvids</taxon>
        <taxon>Malvales</taxon>
        <taxon>Malvaceae</taxon>
        <taxon>Malvoideae</taxon>
        <taxon>Hibiscus</taxon>
    </lineage>
</organism>
<gene>
    <name evidence="1" type="ORF">V6N12_058198</name>
</gene>
<evidence type="ECO:0008006" key="3">
    <source>
        <dbReference type="Google" id="ProtNLM"/>
    </source>
</evidence>
<keyword evidence="2" id="KW-1185">Reference proteome</keyword>
<sequence length="97" mass="10711">MRHSPVWKVITKLDVLPKVKIFSWKLGKEGFSTGSQIRVAGLDTGLCPFSRTFIETRLHAFHDCGDAREALLTADVIPSLVNSYVPGALLWLEEAAS</sequence>
<evidence type="ECO:0000313" key="1">
    <source>
        <dbReference type="EMBL" id="KAK8564615.1"/>
    </source>
</evidence>
<reference evidence="1 2" key="1">
    <citation type="journal article" date="2024" name="G3 (Bethesda)">
        <title>Genome assembly of Hibiscus sabdariffa L. provides insights into metabolisms of medicinal natural products.</title>
        <authorList>
            <person name="Kim T."/>
        </authorList>
    </citation>
    <scope>NUCLEOTIDE SEQUENCE [LARGE SCALE GENOMIC DNA]</scope>
    <source>
        <strain evidence="1">TK-2024</strain>
        <tissue evidence="1">Old leaves</tissue>
    </source>
</reference>
<name>A0ABR2ERE6_9ROSI</name>